<dbReference type="EMBL" id="JBBWUH010000002">
    <property type="protein sequence ID" value="KAK8175367.1"/>
    <property type="molecule type" value="Genomic_DNA"/>
</dbReference>
<proteinExistence type="predicted"/>
<gene>
    <name evidence="2" type="ORF">IWX90DRAFT_108090</name>
</gene>
<evidence type="ECO:0000313" key="3">
    <source>
        <dbReference type="Proteomes" id="UP001456524"/>
    </source>
</evidence>
<evidence type="ECO:0000313" key="2">
    <source>
        <dbReference type="EMBL" id="KAK8175367.1"/>
    </source>
</evidence>
<keyword evidence="3" id="KW-1185">Reference proteome</keyword>
<sequence>MFGRETVFPLSCAHTTFSASSRLNTPTWSLFANSEHAPTNSKNDAKRVQSSTLSANAPTPALVLKPSSLSISNRNMPIRKNKRRYQQHLCIGHARHGLEILLFLGTCEVVVGTYVTFNSAAAGIDKLFPPLLYIDGGWIILACGADWLHEPLQPSLSLSLSLSCFLVWPRRLRLERLGTCVLGFGLGSTWPPLVLRLGDEAARCAVVGVFGTLKTRC</sequence>
<evidence type="ECO:0000256" key="1">
    <source>
        <dbReference type="SAM" id="MobiDB-lite"/>
    </source>
</evidence>
<name>A0ABR1Y364_9PEZI</name>
<reference evidence="2 3" key="1">
    <citation type="journal article" date="2022" name="G3 (Bethesda)">
        <title>Enemy or ally: a genomic approach to elucidate the lifestyle of Phyllosticta citrichinaensis.</title>
        <authorList>
            <person name="Buijs V.A."/>
            <person name="Groenewald J.Z."/>
            <person name="Haridas S."/>
            <person name="LaButti K.M."/>
            <person name="Lipzen A."/>
            <person name="Martin F.M."/>
            <person name="Barry K."/>
            <person name="Grigoriev I.V."/>
            <person name="Crous P.W."/>
            <person name="Seidl M.F."/>
        </authorList>
    </citation>
    <scope>NUCLEOTIDE SEQUENCE [LARGE SCALE GENOMIC DNA]</scope>
    <source>
        <strain evidence="2 3">CBS 129764</strain>
    </source>
</reference>
<dbReference type="Proteomes" id="UP001456524">
    <property type="component" value="Unassembled WGS sequence"/>
</dbReference>
<organism evidence="2 3">
    <name type="scientific">Phyllosticta citrichinensis</name>
    <dbReference type="NCBI Taxonomy" id="1130410"/>
    <lineage>
        <taxon>Eukaryota</taxon>
        <taxon>Fungi</taxon>
        <taxon>Dikarya</taxon>
        <taxon>Ascomycota</taxon>
        <taxon>Pezizomycotina</taxon>
        <taxon>Dothideomycetes</taxon>
        <taxon>Dothideomycetes incertae sedis</taxon>
        <taxon>Botryosphaeriales</taxon>
        <taxon>Phyllostictaceae</taxon>
        <taxon>Phyllosticta</taxon>
    </lineage>
</organism>
<feature type="region of interest" description="Disordered" evidence="1">
    <location>
        <begin position="34"/>
        <end position="54"/>
    </location>
</feature>
<protein>
    <submittedName>
        <fullName evidence="2">Uncharacterized protein</fullName>
    </submittedName>
</protein>
<accession>A0ABR1Y364</accession>
<comment type="caution">
    <text evidence="2">The sequence shown here is derived from an EMBL/GenBank/DDBJ whole genome shotgun (WGS) entry which is preliminary data.</text>
</comment>